<keyword evidence="2 11" id="KW-0813">Transport</keyword>
<evidence type="ECO:0000313" key="16">
    <source>
        <dbReference type="EMBL" id="MBW8189848.1"/>
    </source>
</evidence>
<comment type="caution">
    <text evidence="16">The sequence shown here is derived from an EMBL/GenBank/DDBJ whole genome shotgun (WGS) entry which is preliminary data.</text>
</comment>
<accession>A0ABS7ED47</accession>
<keyword evidence="5 11" id="KW-0812">Transmembrane</keyword>
<evidence type="ECO:0000256" key="10">
    <source>
        <dbReference type="ARBA" id="ARBA00023237"/>
    </source>
</evidence>
<dbReference type="Proteomes" id="UP001166251">
    <property type="component" value="Unassembled WGS sequence"/>
</dbReference>
<dbReference type="Pfam" id="PF00593">
    <property type="entry name" value="TonB_dep_Rec_b-barrel"/>
    <property type="match status" value="1"/>
</dbReference>
<keyword evidence="9 11" id="KW-0472">Membrane</keyword>
<keyword evidence="6" id="KW-0408">Iron</keyword>
<evidence type="ECO:0000256" key="2">
    <source>
        <dbReference type="ARBA" id="ARBA00022448"/>
    </source>
</evidence>
<keyword evidence="4" id="KW-0410">Iron transport</keyword>
<keyword evidence="8 12" id="KW-0798">TonB box</keyword>
<dbReference type="InterPro" id="IPR000531">
    <property type="entry name" value="Beta-barrel_TonB"/>
</dbReference>
<feature type="chain" id="PRO_5045522106" evidence="13">
    <location>
        <begin position="34"/>
        <end position="722"/>
    </location>
</feature>
<evidence type="ECO:0000256" key="5">
    <source>
        <dbReference type="ARBA" id="ARBA00022692"/>
    </source>
</evidence>
<dbReference type="EMBL" id="JAHZSS010000002">
    <property type="protein sequence ID" value="MBW8189848.1"/>
    <property type="molecule type" value="Genomic_DNA"/>
</dbReference>
<gene>
    <name evidence="16" type="ORF">K0504_02275</name>
</gene>
<keyword evidence="10 11" id="KW-0998">Cell outer membrane</keyword>
<comment type="subcellular location">
    <subcellularLocation>
        <location evidence="1 11">Cell outer membrane</location>
        <topology evidence="1 11">Multi-pass membrane protein</topology>
    </subcellularLocation>
</comment>
<evidence type="ECO:0000259" key="15">
    <source>
        <dbReference type="Pfam" id="PF07715"/>
    </source>
</evidence>
<dbReference type="PANTHER" id="PTHR32552">
    <property type="entry name" value="FERRICHROME IRON RECEPTOR-RELATED"/>
    <property type="match status" value="1"/>
</dbReference>
<proteinExistence type="inferred from homology"/>
<feature type="domain" description="TonB-dependent receptor plug" evidence="15">
    <location>
        <begin position="59"/>
        <end position="164"/>
    </location>
</feature>
<keyword evidence="7" id="KW-0406">Ion transport</keyword>
<evidence type="ECO:0000313" key="17">
    <source>
        <dbReference type="Proteomes" id="UP001166251"/>
    </source>
</evidence>
<dbReference type="CDD" id="cd01347">
    <property type="entry name" value="ligand_gated_channel"/>
    <property type="match status" value="1"/>
</dbReference>
<protein>
    <submittedName>
        <fullName evidence="16">TonB-dependent receptor</fullName>
    </submittedName>
</protein>
<name>A0ABS7ED47_9GAMM</name>
<keyword evidence="3 11" id="KW-1134">Transmembrane beta strand</keyword>
<evidence type="ECO:0000256" key="3">
    <source>
        <dbReference type="ARBA" id="ARBA00022452"/>
    </source>
</evidence>
<comment type="similarity">
    <text evidence="11 12">Belongs to the TonB-dependent receptor family.</text>
</comment>
<feature type="signal peptide" evidence="13">
    <location>
        <begin position="1"/>
        <end position="33"/>
    </location>
</feature>
<evidence type="ECO:0000256" key="7">
    <source>
        <dbReference type="ARBA" id="ARBA00023065"/>
    </source>
</evidence>
<feature type="domain" description="TonB-dependent receptor-like beta-barrel" evidence="14">
    <location>
        <begin position="246"/>
        <end position="685"/>
    </location>
</feature>
<sequence>MEGLSVKTTLVANFSKSILACAVSLSLSLPAYASDAIATETEVDVERITVTARGRTETLQSVPDSVTVFDADLIESARISNFRDFANLTPNLSALDNFRPGLARITVRGLITPQVGDPPLAFVVDGVTAPDLEFINQDLVDIERIEVMRGAQGALYGRGAVGGAVIVTTQHPTEALEGKIKGSVGNGSSYELNGVVSGSLNDADTAFFRVGGYTKNTDGLIDNKFLDEEADHLDEQSTFGQLQFDLFESTSLALRGRYTTSEAGFAYYQGVTEDTKENFNIDVSQNIRNLDERDVYEVSAKLSQDYELGTLEVITAYSNSENEHFYDGDYSADPTVEFDDDGYLLRAPFGTEGLFDVESVTVETRFTSYDDESLRWAVSAFYQDKERDNTINFFDDLLGDVPLTRKDFSDDLIYLTIADKNSSEAWAIAGQINYDITQQLELTAALRYDHDSRESYDPNYKQDTFADEDYSQWQPKVSLAYQLSDDLLLYTGYSKGFRSGGFNEPAEGISRTFEKEVSDSYEAGFKSTWLDDRLTVNGALFAIDQSDAQITQFNVDTFTLENLAIDDVETRGLELEMALQATENLDFRFGAGIVDSEIKRFNDRPELEGESQVWVPEYNYSASVNHHYELNAGWSLISRADVQVEGPKYYDIEMPSVESSTYTFVNAGVGLRSDEWLVQVYIDNLTDERGIEDIFLYGDGVTELARQPNKPRSYGVEVVYNF</sequence>
<evidence type="ECO:0000256" key="11">
    <source>
        <dbReference type="PROSITE-ProRule" id="PRU01360"/>
    </source>
</evidence>
<dbReference type="Gene3D" id="2.40.170.20">
    <property type="entry name" value="TonB-dependent receptor, beta-barrel domain"/>
    <property type="match status" value="1"/>
</dbReference>
<organism evidence="16 17">
    <name type="scientific">Neiella holothuriorum</name>
    <dbReference type="NCBI Taxonomy" id="2870530"/>
    <lineage>
        <taxon>Bacteria</taxon>
        <taxon>Pseudomonadati</taxon>
        <taxon>Pseudomonadota</taxon>
        <taxon>Gammaproteobacteria</taxon>
        <taxon>Alteromonadales</taxon>
        <taxon>Echinimonadaceae</taxon>
        <taxon>Neiella</taxon>
    </lineage>
</organism>
<dbReference type="InterPro" id="IPR036942">
    <property type="entry name" value="Beta-barrel_TonB_sf"/>
</dbReference>
<keyword evidence="16" id="KW-0675">Receptor</keyword>
<reference evidence="16" key="1">
    <citation type="submission" date="2021-07" db="EMBL/GenBank/DDBJ databases">
        <title>Neiella marina sp. nov., isolated from the intestinal content of sea cucumber Apostichopus japonicus.</title>
        <authorList>
            <person name="Bai X."/>
        </authorList>
    </citation>
    <scope>NUCLEOTIDE SEQUENCE</scope>
    <source>
        <strain evidence="16">126</strain>
    </source>
</reference>
<dbReference type="PROSITE" id="PS52016">
    <property type="entry name" value="TONB_DEPENDENT_REC_3"/>
    <property type="match status" value="1"/>
</dbReference>
<evidence type="ECO:0000256" key="8">
    <source>
        <dbReference type="ARBA" id="ARBA00023077"/>
    </source>
</evidence>
<evidence type="ECO:0000256" key="13">
    <source>
        <dbReference type="SAM" id="SignalP"/>
    </source>
</evidence>
<evidence type="ECO:0000256" key="6">
    <source>
        <dbReference type="ARBA" id="ARBA00023004"/>
    </source>
</evidence>
<evidence type="ECO:0000259" key="14">
    <source>
        <dbReference type="Pfam" id="PF00593"/>
    </source>
</evidence>
<keyword evidence="13" id="KW-0732">Signal</keyword>
<dbReference type="PANTHER" id="PTHR32552:SF81">
    <property type="entry name" value="TONB-DEPENDENT OUTER MEMBRANE RECEPTOR"/>
    <property type="match status" value="1"/>
</dbReference>
<dbReference type="SUPFAM" id="SSF56935">
    <property type="entry name" value="Porins"/>
    <property type="match status" value="1"/>
</dbReference>
<dbReference type="Pfam" id="PF07715">
    <property type="entry name" value="Plug"/>
    <property type="match status" value="1"/>
</dbReference>
<evidence type="ECO:0000256" key="4">
    <source>
        <dbReference type="ARBA" id="ARBA00022496"/>
    </source>
</evidence>
<dbReference type="InterPro" id="IPR039426">
    <property type="entry name" value="TonB-dep_rcpt-like"/>
</dbReference>
<dbReference type="InterPro" id="IPR012910">
    <property type="entry name" value="Plug_dom"/>
</dbReference>
<keyword evidence="17" id="KW-1185">Reference proteome</keyword>
<evidence type="ECO:0000256" key="1">
    <source>
        <dbReference type="ARBA" id="ARBA00004571"/>
    </source>
</evidence>
<evidence type="ECO:0000256" key="9">
    <source>
        <dbReference type="ARBA" id="ARBA00023136"/>
    </source>
</evidence>
<evidence type="ECO:0000256" key="12">
    <source>
        <dbReference type="RuleBase" id="RU003357"/>
    </source>
</evidence>